<evidence type="ECO:0000313" key="2">
    <source>
        <dbReference type="EMBL" id="CAA9560440.1"/>
    </source>
</evidence>
<reference evidence="2" key="1">
    <citation type="submission" date="2020-02" db="EMBL/GenBank/DDBJ databases">
        <authorList>
            <person name="Meier V. D."/>
        </authorList>
    </citation>
    <scope>NUCLEOTIDE SEQUENCE</scope>
    <source>
        <strain evidence="2">AVDCRST_MAG49</strain>
    </source>
</reference>
<evidence type="ECO:0000256" key="1">
    <source>
        <dbReference type="SAM" id="MobiDB-lite"/>
    </source>
</evidence>
<proteinExistence type="predicted"/>
<organism evidence="2">
    <name type="scientific">uncultured Thermomicrobiales bacterium</name>
    <dbReference type="NCBI Taxonomy" id="1645740"/>
    <lineage>
        <taxon>Bacteria</taxon>
        <taxon>Pseudomonadati</taxon>
        <taxon>Thermomicrobiota</taxon>
        <taxon>Thermomicrobia</taxon>
        <taxon>Thermomicrobiales</taxon>
        <taxon>environmental samples</taxon>
    </lineage>
</organism>
<gene>
    <name evidence="2" type="ORF">AVDCRST_MAG49-2506</name>
</gene>
<sequence length="42" mass="4394">MGRGRRPAGMRPPRGGVCGRSRRGSRTTPVTPSVGTASDQRA</sequence>
<protein>
    <submittedName>
        <fullName evidence="2">Uncharacterized protein</fullName>
    </submittedName>
</protein>
<name>A0A6J4UUM7_9BACT</name>
<feature type="region of interest" description="Disordered" evidence="1">
    <location>
        <begin position="1"/>
        <end position="42"/>
    </location>
</feature>
<dbReference type="EMBL" id="CADCWG010000163">
    <property type="protein sequence ID" value="CAA9560440.1"/>
    <property type="molecule type" value="Genomic_DNA"/>
</dbReference>
<accession>A0A6J4UUM7</accession>
<dbReference type="AlphaFoldDB" id="A0A6J4UUM7"/>